<feature type="transmembrane region" description="Helical" evidence="8">
    <location>
        <begin position="75"/>
        <end position="98"/>
    </location>
</feature>
<feature type="transmembrane region" description="Helical" evidence="8">
    <location>
        <begin position="365"/>
        <end position="383"/>
    </location>
</feature>
<evidence type="ECO:0000256" key="6">
    <source>
        <dbReference type="ARBA" id="ARBA00023136"/>
    </source>
</evidence>
<evidence type="ECO:0000313" key="10">
    <source>
        <dbReference type="Proteomes" id="UP000218267"/>
    </source>
</evidence>
<dbReference type="OrthoDB" id="9814523at2"/>
<feature type="transmembrane region" description="Helical" evidence="8">
    <location>
        <begin position="269"/>
        <end position="290"/>
    </location>
</feature>
<accession>A0A1Y1CMV0</accession>
<gene>
    <name evidence="9" type="ORF">ALGA_3471</name>
</gene>
<name>A0A1Y1CMV0_9BACT</name>
<evidence type="ECO:0000256" key="5">
    <source>
        <dbReference type="ARBA" id="ARBA00022989"/>
    </source>
</evidence>
<dbReference type="Pfam" id="PF00474">
    <property type="entry name" value="SSF"/>
    <property type="match status" value="1"/>
</dbReference>
<dbReference type="PANTHER" id="PTHR48086:SF7">
    <property type="entry name" value="SODIUM-SOLUTE SYMPORTER-RELATED"/>
    <property type="match status" value="1"/>
</dbReference>
<reference evidence="9 10" key="1">
    <citation type="journal article" date="2018" name="Mar. Genomics">
        <title>Complete genome sequence of Marinifilaceae bacterium strain SPP2, isolated from the Antarctic marine sediment.</title>
        <authorList>
            <person name="Watanabe M."/>
            <person name="Kojima H."/>
            <person name="Fukui M."/>
        </authorList>
    </citation>
    <scope>NUCLEOTIDE SEQUENCE [LARGE SCALE GENOMIC DNA]</scope>
    <source>
        <strain evidence="9 10">SPP2</strain>
    </source>
</reference>
<evidence type="ECO:0000256" key="2">
    <source>
        <dbReference type="ARBA" id="ARBA00006434"/>
    </source>
</evidence>
<dbReference type="PANTHER" id="PTHR48086">
    <property type="entry name" value="SODIUM/PROLINE SYMPORTER-RELATED"/>
    <property type="match status" value="1"/>
</dbReference>
<dbReference type="GO" id="GO:0022857">
    <property type="term" value="F:transmembrane transporter activity"/>
    <property type="evidence" value="ECO:0007669"/>
    <property type="project" value="InterPro"/>
</dbReference>
<feature type="transmembrane region" description="Helical" evidence="8">
    <location>
        <begin position="6"/>
        <end position="24"/>
    </location>
</feature>
<keyword evidence="3" id="KW-0813">Transport</keyword>
<dbReference type="PROSITE" id="PS50283">
    <property type="entry name" value="NA_SOLUT_SYMP_3"/>
    <property type="match status" value="1"/>
</dbReference>
<comment type="subcellular location">
    <subcellularLocation>
        <location evidence="1">Membrane</location>
        <topology evidence="1">Multi-pass membrane protein</topology>
    </subcellularLocation>
</comment>
<keyword evidence="4 8" id="KW-0812">Transmembrane</keyword>
<feature type="transmembrane region" description="Helical" evidence="8">
    <location>
        <begin position="184"/>
        <end position="207"/>
    </location>
</feature>
<keyword evidence="5 8" id="KW-1133">Transmembrane helix</keyword>
<feature type="transmembrane region" description="Helical" evidence="8">
    <location>
        <begin position="422"/>
        <end position="444"/>
    </location>
</feature>
<proteinExistence type="inferred from homology"/>
<evidence type="ECO:0000256" key="4">
    <source>
        <dbReference type="ARBA" id="ARBA00022692"/>
    </source>
</evidence>
<keyword evidence="10" id="KW-1185">Reference proteome</keyword>
<evidence type="ECO:0000256" key="3">
    <source>
        <dbReference type="ARBA" id="ARBA00022448"/>
    </source>
</evidence>
<dbReference type="EMBL" id="AP018042">
    <property type="protein sequence ID" value="BAX81769.1"/>
    <property type="molecule type" value="Genomic_DNA"/>
</dbReference>
<dbReference type="Proteomes" id="UP000218267">
    <property type="component" value="Chromosome"/>
</dbReference>
<protein>
    <submittedName>
        <fullName evidence="9">Sodium:solute symporter</fullName>
    </submittedName>
</protein>
<dbReference type="GO" id="GO:0005886">
    <property type="term" value="C:plasma membrane"/>
    <property type="evidence" value="ECO:0007669"/>
    <property type="project" value="TreeGrafter"/>
</dbReference>
<feature type="transmembrane region" description="Helical" evidence="8">
    <location>
        <begin position="310"/>
        <end position="329"/>
    </location>
</feature>
<keyword evidence="6 8" id="KW-0472">Membrane</keyword>
<reference evidence="10" key="2">
    <citation type="journal article" date="2020" name="Antonie Van Leeuwenhoek">
        <title>Labilibaculum antarcticum sp. nov., a novel facultative anaerobic, psychrotorelant bacterium isolated from marine sediment of Antarctica.</title>
        <authorList>
            <person name="Watanabe M."/>
            <person name="Kojima H."/>
            <person name="Fukui M."/>
        </authorList>
    </citation>
    <scope>NUCLEOTIDE SEQUENCE [LARGE SCALE GENOMIC DNA]</scope>
    <source>
        <strain evidence="10">SPP2</strain>
    </source>
</reference>
<evidence type="ECO:0000256" key="1">
    <source>
        <dbReference type="ARBA" id="ARBA00004141"/>
    </source>
</evidence>
<feature type="transmembrane region" description="Helical" evidence="8">
    <location>
        <begin position="395"/>
        <end position="415"/>
    </location>
</feature>
<dbReference type="InterPro" id="IPR038377">
    <property type="entry name" value="Na/Glc_symporter_sf"/>
</dbReference>
<dbReference type="AlphaFoldDB" id="A0A1Y1CMV0"/>
<comment type="similarity">
    <text evidence="2 7">Belongs to the sodium:solute symporter (SSF) (TC 2.A.21) family.</text>
</comment>
<feature type="transmembrane region" description="Helical" evidence="8">
    <location>
        <begin position="45"/>
        <end position="69"/>
    </location>
</feature>
<feature type="transmembrane region" description="Helical" evidence="8">
    <location>
        <begin position="119"/>
        <end position="141"/>
    </location>
</feature>
<dbReference type="InterPro" id="IPR050277">
    <property type="entry name" value="Sodium:Solute_Symporter"/>
</dbReference>
<evidence type="ECO:0000256" key="7">
    <source>
        <dbReference type="RuleBase" id="RU362091"/>
    </source>
</evidence>
<evidence type="ECO:0000313" key="9">
    <source>
        <dbReference type="EMBL" id="BAX81769.1"/>
    </source>
</evidence>
<dbReference type="RefSeq" id="WP_096431463.1">
    <property type="nucleotide sequence ID" value="NZ_AP018042.1"/>
</dbReference>
<evidence type="ECO:0000256" key="8">
    <source>
        <dbReference type="SAM" id="Phobius"/>
    </source>
</evidence>
<dbReference type="KEGG" id="mbas:ALGA_3471"/>
<organism evidence="9 10">
    <name type="scientific">Labilibaculum antarcticum</name>
    <dbReference type="NCBI Taxonomy" id="1717717"/>
    <lineage>
        <taxon>Bacteria</taxon>
        <taxon>Pseudomonadati</taxon>
        <taxon>Bacteroidota</taxon>
        <taxon>Bacteroidia</taxon>
        <taxon>Marinilabiliales</taxon>
        <taxon>Marinifilaceae</taxon>
        <taxon>Labilibaculum</taxon>
    </lineage>
</organism>
<sequence length="471" mass="51214">MHIIDISIFIIYMLGMLGVGIYFMKRNKSQEDYYVGGREMTSFHIGLSVVATDVGGGFSIGLGGLGFLIGLSGSWMLFTGIIGAWISAIFLIPIIYPLAKKHNFLSFPEVLNHFYDRKVAIIAGIISLIGYIGFTSSQVLAGAKLAAATFPSITIVDAVLLMGVVVIGYTVLGGLKAVIFTDTIQWIILMVGLILIGIPLGFIKVGGWEALRIYLPANFQSLTNVGFVQFINWFITIVPIWFVGMTLYQRIYASKDEKTAKKAWFIAGLFEWPVMAFMGITLGLLGRVAFEQGMFTEFGYAPGSAIDPEIGLPLLLTHIFPVGLMGLLMSSYFSAIMSTADSCLMAASGNFTTDILRLSKDNTKGIRYSQLATLVIGILAIFLATKMQNVLDLMLYSYAFMVSGLFVPVLGFMFLKNPSAKAAMYAMLLGGGTTLALILTELALPFGLDANFFGITLSAIVFTSIQSLHKR</sequence>
<feature type="transmembrane region" description="Helical" evidence="8">
    <location>
        <begin position="227"/>
        <end position="248"/>
    </location>
</feature>
<feature type="transmembrane region" description="Helical" evidence="8">
    <location>
        <begin position="153"/>
        <end position="172"/>
    </location>
</feature>
<dbReference type="Gene3D" id="1.20.1730.10">
    <property type="entry name" value="Sodium/glucose cotransporter"/>
    <property type="match status" value="1"/>
</dbReference>
<dbReference type="CDD" id="cd10322">
    <property type="entry name" value="SLC5sbd"/>
    <property type="match status" value="1"/>
</dbReference>
<dbReference type="InterPro" id="IPR001734">
    <property type="entry name" value="Na/solute_symporter"/>
</dbReference>